<organism evidence="1 2">
    <name type="scientific">Stenotrophomonas beteli</name>
    <dbReference type="NCBI Taxonomy" id="3384461"/>
    <lineage>
        <taxon>Bacteria</taxon>
        <taxon>Pseudomonadati</taxon>
        <taxon>Pseudomonadota</taxon>
        <taxon>Gammaproteobacteria</taxon>
        <taxon>Lysobacterales</taxon>
        <taxon>Lysobacteraceae</taxon>
        <taxon>Stenotrophomonas</taxon>
        <taxon>Stenotrophomonas maltophilia group</taxon>
    </lineage>
</organism>
<protein>
    <submittedName>
        <fullName evidence="1">Cell division protein FtsY</fullName>
    </submittedName>
</protein>
<dbReference type="GO" id="GO:0051301">
    <property type="term" value="P:cell division"/>
    <property type="evidence" value="ECO:0007669"/>
    <property type="project" value="UniProtKB-KW"/>
</dbReference>
<gene>
    <name evidence="1" type="ORF">ARC23_04020</name>
</gene>
<keyword evidence="1" id="KW-0131">Cell cycle</keyword>
<sequence>MITSVPLPSPVLPDTADIAVLADYGTPLLQALAERTTTLPSVAGEGLVAALARIALALQAGNPAQIRRREGWWGRLLGRDVDREAEGRALQSQLGVLALQAREQAQRLQQHQQARARAIAERAEAATALDAWVELGASRRVRCDAAGQAALSQRLDHLRRLAALHRVEAAQWQLLQDQDTLLLQRFTRIHDVLLPAWRQAALAEQTAAGAALAGKASTLHAQIDDEVAAAQARLP</sequence>
<dbReference type="OrthoDB" id="6054489at2"/>
<dbReference type="EMBL" id="LLXV01000002">
    <property type="protein sequence ID" value="KRG53120.1"/>
    <property type="molecule type" value="Genomic_DNA"/>
</dbReference>
<comment type="caution">
    <text evidence="1">The sequence shown here is derived from an EMBL/GenBank/DDBJ whole genome shotgun (WGS) entry which is preliminary data.</text>
</comment>
<name>A0A0R0B797_9GAMM</name>
<keyword evidence="2" id="KW-1185">Reference proteome</keyword>
<proteinExistence type="predicted"/>
<dbReference type="AlphaFoldDB" id="A0A0R0B797"/>
<dbReference type="Proteomes" id="UP000051757">
    <property type="component" value="Unassembled WGS sequence"/>
</dbReference>
<evidence type="ECO:0000313" key="1">
    <source>
        <dbReference type="EMBL" id="KRG53120.1"/>
    </source>
</evidence>
<accession>A0A0R0B797</accession>
<keyword evidence="1" id="KW-0132">Cell division</keyword>
<reference evidence="1 2" key="1">
    <citation type="journal article" date="2016" name="Front. Microbiol.">
        <title>Genome Sequence of Type Strains of Genus Stenotrophomonas.</title>
        <authorList>
            <person name="Patil P.P."/>
            <person name="Midha S."/>
            <person name="Kumar S."/>
            <person name="Patil P.B."/>
        </authorList>
    </citation>
    <scope>NUCLEOTIDE SEQUENCE [LARGE SCALE GENOMIC DNA]</scope>
    <source>
        <strain evidence="1 2">LMG 978</strain>
    </source>
</reference>
<evidence type="ECO:0000313" key="2">
    <source>
        <dbReference type="Proteomes" id="UP000051757"/>
    </source>
</evidence>